<reference evidence="1 2" key="1">
    <citation type="submission" date="2018-01" db="EMBL/GenBank/DDBJ databases">
        <title>Genome sequence of the PGP bacterium Paenibacillus illinoisensis E3.</title>
        <authorList>
            <person name="Rolli E."/>
            <person name="Marasco R."/>
            <person name="Bessem C."/>
            <person name="Michoud G."/>
            <person name="Gaiarsa S."/>
            <person name="Borin S."/>
            <person name="Daffonchio D."/>
        </authorList>
    </citation>
    <scope>NUCLEOTIDE SEQUENCE [LARGE SCALE GENOMIC DNA]</scope>
    <source>
        <strain evidence="1 2">E3</strain>
    </source>
</reference>
<dbReference type="EMBL" id="PRLG01000021">
    <property type="protein sequence ID" value="PYY27770.1"/>
    <property type="molecule type" value="Genomic_DNA"/>
</dbReference>
<gene>
    <name evidence="1" type="ORF">PIL02S_04433</name>
</gene>
<comment type="caution">
    <text evidence="1">The sequence shown here is derived from an EMBL/GenBank/DDBJ whole genome shotgun (WGS) entry which is preliminary data.</text>
</comment>
<sequence length="42" mass="4734">MVAMFFAQRIIFGMSQYKTVPMSLHQQVDAILIESGVGFLID</sequence>
<evidence type="ECO:0000313" key="1">
    <source>
        <dbReference type="EMBL" id="PYY27770.1"/>
    </source>
</evidence>
<accession>A0A2W0C5Y7</accession>
<dbReference type="AlphaFoldDB" id="A0A2W0C5Y7"/>
<dbReference type="RefSeq" id="WP_258377736.1">
    <property type="nucleotide sequence ID" value="NZ_PRLG01000021.1"/>
</dbReference>
<organism evidence="1 2">
    <name type="scientific">Paenibacillus illinoisensis</name>
    <dbReference type="NCBI Taxonomy" id="59845"/>
    <lineage>
        <taxon>Bacteria</taxon>
        <taxon>Bacillati</taxon>
        <taxon>Bacillota</taxon>
        <taxon>Bacilli</taxon>
        <taxon>Bacillales</taxon>
        <taxon>Paenibacillaceae</taxon>
        <taxon>Paenibacillus</taxon>
    </lineage>
</organism>
<dbReference type="Proteomes" id="UP000247459">
    <property type="component" value="Unassembled WGS sequence"/>
</dbReference>
<evidence type="ECO:0000313" key="2">
    <source>
        <dbReference type="Proteomes" id="UP000247459"/>
    </source>
</evidence>
<proteinExistence type="predicted"/>
<protein>
    <submittedName>
        <fullName evidence="1">Uncharacterized protein</fullName>
    </submittedName>
</protein>
<name>A0A2W0C5Y7_9BACL</name>